<gene>
    <name evidence="2" type="primary">Spa17</name>
    <name evidence="4" type="synonym">LOC105271663</name>
    <name evidence="2" type="ORF">g.5636</name>
</gene>
<protein>
    <submittedName>
        <fullName evidence="2">Spa17 protein</fullName>
    </submittedName>
</protein>
<evidence type="ECO:0000313" key="2">
    <source>
        <dbReference type="EMBL" id="JAG81991.1"/>
    </source>
</evidence>
<dbReference type="PANTHER" id="PTHR10699:SF11">
    <property type="entry name" value="IGLOO, ISOFORM A"/>
    <property type="match status" value="1"/>
</dbReference>
<feature type="compositionally biased region" description="Basic and acidic residues" evidence="1">
    <location>
        <begin position="336"/>
        <end position="345"/>
    </location>
</feature>
<sequence length="369" mass="41341">MNYLLQNHGAKFICKIPDGLRELCADISREVLRSQPVHIYSFIAEYVEGLRLTRETATIAAKLVDSIMAKSEDIVNLLNRCGLDLEQIAAIAPKLQGEFRDYINATDCSCSIKSDVCVDADCNEDNELTIRRIVEDAGVTLEVAERAAIIIQKAFLQHYKRITQSELTGEASWKLAIMSTIDILRKVGLSEREAMKTAQSIESKYQDYYTKGSRMKSYDAAKNEGNAKENEFSQTNESIQAVALLNMMYDDSGISGEQANRAATIIQRAFRKYRSRKNSSLHPSVSTGTLAAREILDNLHQRIFDKVLSGEAIPDEFGTIQEIAKATEKLSNAYEERLDGSKLSHDNAMSSQEETEGADFKEDNEHLHH</sequence>
<dbReference type="KEGG" id="fas:105271663"/>
<dbReference type="GeneID" id="105271663"/>
<accession>A0A0C9R7C5</accession>
<feature type="compositionally biased region" description="Basic and acidic residues" evidence="1">
    <location>
        <begin position="358"/>
        <end position="369"/>
    </location>
</feature>
<dbReference type="AlphaFoldDB" id="A0A0C9R7C5"/>
<dbReference type="CDD" id="cd12100">
    <property type="entry name" value="DD_CABYR_SP17"/>
    <property type="match status" value="1"/>
</dbReference>
<name>A0A0C9R7C5_9HYME</name>
<dbReference type="OrthoDB" id="26525at2759"/>
<accession>A0A9R1TMH7</accession>
<evidence type="ECO:0000313" key="4">
    <source>
        <dbReference type="RefSeq" id="XP_011311661.1"/>
    </source>
</evidence>
<dbReference type="EMBL" id="GBYB01012224">
    <property type="protein sequence ID" value="JAG81991.1"/>
    <property type="molecule type" value="Transcribed_RNA"/>
</dbReference>
<dbReference type="InterPro" id="IPR000048">
    <property type="entry name" value="IQ_motif_EF-hand-BS"/>
</dbReference>
<dbReference type="RefSeq" id="XP_011311661.1">
    <property type="nucleotide sequence ID" value="XM_011313359.1"/>
</dbReference>
<dbReference type="PANTHER" id="PTHR10699">
    <property type="entry name" value="NEUROMODULIN"/>
    <property type="match status" value="1"/>
</dbReference>
<dbReference type="GO" id="GO:0005516">
    <property type="term" value="F:calmodulin binding"/>
    <property type="evidence" value="ECO:0007669"/>
    <property type="project" value="TreeGrafter"/>
</dbReference>
<reference evidence="2" key="1">
    <citation type="submission" date="2015-01" db="EMBL/GenBank/DDBJ databases">
        <title>Transcriptome Assembly of Fopius arisanus.</title>
        <authorList>
            <person name="Geib S."/>
        </authorList>
    </citation>
    <scope>NUCLEOTIDE SEQUENCE</scope>
</reference>
<reference evidence="4" key="2">
    <citation type="submission" date="2025-04" db="UniProtKB">
        <authorList>
            <consortium name="RefSeq"/>
        </authorList>
    </citation>
    <scope>IDENTIFICATION</scope>
    <source>
        <strain evidence="4">USDA-PBARC FA_bdor</strain>
        <tissue evidence="4">Whole organism</tissue>
    </source>
</reference>
<dbReference type="Proteomes" id="UP000694866">
    <property type="component" value="Unplaced"/>
</dbReference>
<keyword evidence="3" id="KW-1185">Reference proteome</keyword>
<evidence type="ECO:0000256" key="1">
    <source>
        <dbReference type="SAM" id="MobiDB-lite"/>
    </source>
</evidence>
<dbReference type="Gene3D" id="1.20.890.10">
    <property type="entry name" value="cAMP-dependent protein kinase regulatory subunit, dimerization-anchoring domain"/>
    <property type="match status" value="1"/>
</dbReference>
<proteinExistence type="predicted"/>
<dbReference type="Pfam" id="PF00612">
    <property type="entry name" value="IQ"/>
    <property type="match status" value="1"/>
</dbReference>
<dbReference type="InterPro" id="IPR047579">
    <property type="entry name" value="DD_CABYR_SP17"/>
</dbReference>
<dbReference type="CDD" id="cd23767">
    <property type="entry name" value="IQCD"/>
    <property type="match status" value="1"/>
</dbReference>
<evidence type="ECO:0000313" key="3">
    <source>
        <dbReference type="Proteomes" id="UP000694866"/>
    </source>
</evidence>
<dbReference type="SUPFAM" id="SSF47391">
    <property type="entry name" value="Dimerization-anchoring domain of cAMP-dependent PK regulatory subunit"/>
    <property type="match status" value="1"/>
</dbReference>
<organism evidence="2">
    <name type="scientific">Fopius arisanus</name>
    <dbReference type="NCBI Taxonomy" id="64838"/>
    <lineage>
        <taxon>Eukaryota</taxon>
        <taxon>Metazoa</taxon>
        <taxon>Ecdysozoa</taxon>
        <taxon>Arthropoda</taxon>
        <taxon>Hexapoda</taxon>
        <taxon>Insecta</taxon>
        <taxon>Pterygota</taxon>
        <taxon>Neoptera</taxon>
        <taxon>Endopterygota</taxon>
        <taxon>Hymenoptera</taxon>
        <taxon>Apocrita</taxon>
        <taxon>Ichneumonoidea</taxon>
        <taxon>Braconidae</taxon>
        <taxon>Opiinae</taxon>
        <taxon>Fopius</taxon>
    </lineage>
</organism>
<feature type="region of interest" description="Disordered" evidence="1">
    <location>
        <begin position="336"/>
        <end position="369"/>
    </location>
</feature>